<dbReference type="InterPro" id="IPR003877">
    <property type="entry name" value="SPRY_dom"/>
</dbReference>
<evidence type="ECO:0000259" key="15">
    <source>
        <dbReference type="PROSITE" id="PS51194"/>
    </source>
</evidence>
<dbReference type="GO" id="GO:0004527">
    <property type="term" value="F:exonuclease activity"/>
    <property type="evidence" value="ECO:0007669"/>
    <property type="project" value="UniProtKB-KW"/>
</dbReference>
<accession>A0A0B7AKG3</accession>
<dbReference type="PROSITE" id="PS51195">
    <property type="entry name" value="Q_MOTIF"/>
    <property type="match status" value="1"/>
</dbReference>
<dbReference type="PROSITE" id="PS51192">
    <property type="entry name" value="HELICASE_ATP_BIND_1"/>
    <property type="match status" value="1"/>
</dbReference>
<evidence type="ECO:0000256" key="8">
    <source>
        <dbReference type="ARBA" id="ARBA00022884"/>
    </source>
</evidence>
<dbReference type="Pfam" id="PF00270">
    <property type="entry name" value="DEAD"/>
    <property type="match status" value="2"/>
</dbReference>
<sequence>MTAFEEMGVMPEIARAVEEMDWSLPTDVQAEAIPMILGGGDVLMAAETGSGKTGAFCLPILQIVYESMKDLQEGKGAGKKAASGGSAKSPHWRMNVHDRGDAMAIDPDGLLCQARHQTDWHGTRSNKSVHGKGKYYYEGTVTDEGLCRLGWSMQNAKLDLGTDKFGFGFGGTGKKSWDKQFTDYGQAFGTNDVIGCFLDLDKMEIKWSKNGIDLGKAFDIPPKNKNDSFYAAVVLKNAEIKFNFGKSEFKFPPKGDYIALSNASPECSADSKIAGKGPTSALPAPNAPQAIIIEPSRELAEQTLTQMQKFKKYLENPIVRELLIIGGVNAKEQTDVLAKGVDIVVATPGRLEDLISTSKLSLDQVRFFVLDECDGLLSSGYTDLINRLHQQIPKVSNDGKRLQMVVCSATLHSFDVKKMAERLMHFPSWIDLKGQDAVPETVHHCVCIVDPALDTQWKTLKKHIQTDGVHEKDRLNYESHSPETYSEAVKILKGEYVITAIEEHKMDVALIFCRTKVDCDNLEKYMLQRGGKNYSCVCLHGDRSPQERKSNLEKFKKREVKFLICTDVAARGLDISGLPYVINVTLPDEKQNYIHRIGRVGRAERMGLAISLVATCKEKVWYHSNCTSKGRGCYNTNLTDNGGCCIWYNESQLLNDVEDHLDVTIDRVKPDIKVPINEFDGKVTYGQRKKAGGSLYKGHIEFLAPTVAELAQLEKKAQTTFIDLKYKKKFAARQ</sequence>
<dbReference type="FunFam" id="3.40.50.300:FF:000716">
    <property type="entry name" value="ATP-dependent RNA helicase DDX1"/>
    <property type="match status" value="1"/>
</dbReference>
<dbReference type="PROSITE" id="PS51194">
    <property type="entry name" value="HELICASE_CTER"/>
    <property type="match status" value="1"/>
</dbReference>
<evidence type="ECO:0000259" key="13">
    <source>
        <dbReference type="PROSITE" id="PS50188"/>
    </source>
</evidence>
<evidence type="ECO:0000256" key="7">
    <source>
        <dbReference type="ARBA" id="ARBA00022840"/>
    </source>
</evidence>
<dbReference type="Gene3D" id="2.60.120.920">
    <property type="match status" value="1"/>
</dbReference>
<evidence type="ECO:0000256" key="3">
    <source>
        <dbReference type="ARBA" id="ARBA00022741"/>
    </source>
</evidence>
<dbReference type="SMART" id="SM00490">
    <property type="entry name" value="HELICc"/>
    <property type="match status" value="1"/>
</dbReference>
<feature type="domain" description="Helicase C-terminal" evidence="15">
    <location>
        <begin position="493"/>
        <end position="676"/>
    </location>
</feature>
<dbReference type="InterPro" id="IPR014001">
    <property type="entry name" value="Helicase_ATP-bd"/>
</dbReference>
<dbReference type="CDD" id="cd12873">
    <property type="entry name" value="SPRY_DDX1"/>
    <property type="match status" value="1"/>
</dbReference>
<dbReference type="InterPro" id="IPR027417">
    <property type="entry name" value="P-loop_NTPase"/>
</dbReference>
<evidence type="ECO:0000313" key="17">
    <source>
        <dbReference type="EMBL" id="CEK81092.1"/>
    </source>
</evidence>
<dbReference type="InterPro" id="IPR013320">
    <property type="entry name" value="ConA-like_dom_sf"/>
</dbReference>
<evidence type="ECO:0000259" key="16">
    <source>
        <dbReference type="PROSITE" id="PS51195"/>
    </source>
</evidence>
<keyword evidence="8 12" id="KW-0694">RNA-binding</keyword>
<evidence type="ECO:0000256" key="10">
    <source>
        <dbReference type="ARBA" id="ARBA00058016"/>
    </source>
</evidence>
<dbReference type="InterPro" id="IPR001870">
    <property type="entry name" value="B30.2/SPRY"/>
</dbReference>
<comment type="function">
    <text evidence="12">RNA helicase.</text>
</comment>
<name>A0A0B7AKG3_9EUPU</name>
<evidence type="ECO:0000259" key="14">
    <source>
        <dbReference type="PROSITE" id="PS51192"/>
    </source>
</evidence>
<dbReference type="CDD" id="cd17938">
    <property type="entry name" value="DEADc_DDX1"/>
    <property type="match status" value="1"/>
</dbReference>
<keyword evidence="3 12" id="KW-0547">Nucleotide-binding</keyword>
<dbReference type="SMART" id="SM00449">
    <property type="entry name" value="SPRY"/>
    <property type="match status" value="1"/>
</dbReference>
<feature type="domain" description="Helicase ATP-binding" evidence="14">
    <location>
        <begin position="274"/>
        <end position="429"/>
    </location>
</feature>
<evidence type="ECO:0000256" key="4">
    <source>
        <dbReference type="ARBA" id="ARBA00022801"/>
    </source>
</evidence>
<evidence type="ECO:0000256" key="6">
    <source>
        <dbReference type="ARBA" id="ARBA00022839"/>
    </source>
</evidence>
<comment type="function">
    <text evidence="10">Acts as an ATP-dependent RNA helicase, able to unwind both RNA-RNA and RNA-DNA duplexes. Possesses 5' single-stranded RNA overhang nuclease activity.</text>
</comment>
<dbReference type="PROSITE" id="PS50188">
    <property type="entry name" value="B302_SPRY"/>
    <property type="match status" value="1"/>
</dbReference>
<dbReference type="GO" id="GO:0003724">
    <property type="term" value="F:RNA helicase activity"/>
    <property type="evidence" value="ECO:0007669"/>
    <property type="project" value="UniProtKB-EC"/>
</dbReference>
<gene>
    <name evidence="17" type="primary">ORF124263</name>
</gene>
<protein>
    <recommendedName>
        <fullName evidence="12">ATP-dependent RNA helicase</fullName>
        <ecNumber evidence="12">3.6.4.13</ecNumber>
    </recommendedName>
</protein>
<keyword evidence="4 12" id="KW-0378">Hydrolase</keyword>
<dbReference type="InterPro" id="IPR001650">
    <property type="entry name" value="Helicase_C-like"/>
</dbReference>
<evidence type="ECO:0000256" key="1">
    <source>
        <dbReference type="ARBA" id="ARBA00008765"/>
    </source>
</evidence>
<comment type="catalytic activity">
    <reaction evidence="9 12">
        <text>ATP + H2O = ADP + phosphate + H(+)</text>
        <dbReference type="Rhea" id="RHEA:13065"/>
        <dbReference type="ChEBI" id="CHEBI:15377"/>
        <dbReference type="ChEBI" id="CHEBI:15378"/>
        <dbReference type="ChEBI" id="CHEBI:30616"/>
        <dbReference type="ChEBI" id="CHEBI:43474"/>
        <dbReference type="ChEBI" id="CHEBI:456216"/>
        <dbReference type="EC" id="3.6.4.13"/>
    </reaction>
</comment>
<evidence type="ECO:0000256" key="12">
    <source>
        <dbReference type="RuleBase" id="RU365068"/>
    </source>
</evidence>
<feature type="domain" description="B30.2/SPRY" evidence="13">
    <location>
        <begin position="63"/>
        <end position="249"/>
    </location>
</feature>
<dbReference type="Gene3D" id="3.40.50.300">
    <property type="entry name" value="P-loop containing nucleotide triphosphate hydrolases"/>
    <property type="match status" value="3"/>
</dbReference>
<dbReference type="InterPro" id="IPR011545">
    <property type="entry name" value="DEAD/DEAH_box_helicase_dom"/>
</dbReference>
<feature type="short sequence motif" description="Q motif" evidence="11">
    <location>
        <begin position="2"/>
        <end position="30"/>
    </location>
</feature>
<reference evidence="17" key="1">
    <citation type="submission" date="2014-12" db="EMBL/GenBank/DDBJ databases">
        <title>Insight into the proteome of Arion vulgaris.</title>
        <authorList>
            <person name="Aradska J."/>
            <person name="Bulat T."/>
            <person name="Smidak R."/>
            <person name="Sarate P."/>
            <person name="Gangsoo J."/>
            <person name="Sialana F."/>
            <person name="Bilban M."/>
            <person name="Lubec G."/>
        </authorList>
    </citation>
    <scope>NUCLEOTIDE SEQUENCE</scope>
    <source>
        <tissue evidence="17">Skin</tissue>
    </source>
</reference>
<dbReference type="FunFam" id="2.60.120.920:FF:000076">
    <property type="entry name" value="ATP-dependent RNA helicase DDX1"/>
    <property type="match status" value="1"/>
</dbReference>
<dbReference type="InterPro" id="IPR014014">
    <property type="entry name" value="RNA_helicase_DEAD_Q_motif"/>
</dbReference>
<dbReference type="GO" id="GO:0005524">
    <property type="term" value="F:ATP binding"/>
    <property type="evidence" value="ECO:0007669"/>
    <property type="project" value="UniProtKB-UniRule"/>
</dbReference>
<comment type="domain">
    <text evidence="12">The helicase domain is involved in the stimulation of RELA transcriptional activity.</text>
</comment>
<dbReference type="EMBL" id="HACG01034227">
    <property type="protein sequence ID" value="CEK81092.1"/>
    <property type="molecule type" value="Transcribed_RNA"/>
</dbReference>
<dbReference type="PANTHER" id="PTHR24031">
    <property type="entry name" value="RNA HELICASE"/>
    <property type="match status" value="1"/>
</dbReference>
<dbReference type="SUPFAM" id="SSF49899">
    <property type="entry name" value="Concanavalin A-like lectins/glucanases"/>
    <property type="match status" value="1"/>
</dbReference>
<dbReference type="EC" id="3.6.4.13" evidence="12"/>
<evidence type="ECO:0000256" key="2">
    <source>
        <dbReference type="ARBA" id="ARBA00022722"/>
    </source>
</evidence>
<dbReference type="SUPFAM" id="SSF52540">
    <property type="entry name" value="P-loop containing nucleoside triphosphate hydrolases"/>
    <property type="match status" value="2"/>
</dbReference>
<organism evidence="17">
    <name type="scientific">Arion vulgaris</name>
    <dbReference type="NCBI Taxonomy" id="1028688"/>
    <lineage>
        <taxon>Eukaryota</taxon>
        <taxon>Metazoa</taxon>
        <taxon>Spiralia</taxon>
        <taxon>Lophotrochozoa</taxon>
        <taxon>Mollusca</taxon>
        <taxon>Gastropoda</taxon>
        <taxon>Heterobranchia</taxon>
        <taxon>Euthyneura</taxon>
        <taxon>Panpulmonata</taxon>
        <taxon>Eupulmonata</taxon>
        <taxon>Stylommatophora</taxon>
        <taxon>Helicina</taxon>
        <taxon>Arionoidea</taxon>
        <taxon>Arionidae</taxon>
        <taxon>Arion</taxon>
    </lineage>
</organism>
<evidence type="ECO:0000256" key="5">
    <source>
        <dbReference type="ARBA" id="ARBA00022806"/>
    </source>
</evidence>
<keyword evidence="5 12" id="KW-0347">Helicase</keyword>
<keyword evidence="7 12" id="KW-0067">ATP-binding</keyword>
<keyword evidence="2" id="KW-0540">Nuclease</keyword>
<evidence type="ECO:0000256" key="9">
    <source>
        <dbReference type="ARBA" id="ARBA00047984"/>
    </source>
</evidence>
<dbReference type="SMART" id="SM00487">
    <property type="entry name" value="DEXDc"/>
    <property type="match status" value="1"/>
</dbReference>
<evidence type="ECO:0000256" key="11">
    <source>
        <dbReference type="PROSITE-ProRule" id="PRU00552"/>
    </source>
</evidence>
<dbReference type="CDD" id="cd18787">
    <property type="entry name" value="SF2_C_DEAD"/>
    <property type="match status" value="1"/>
</dbReference>
<dbReference type="Pfam" id="PF00271">
    <property type="entry name" value="Helicase_C"/>
    <property type="match status" value="1"/>
</dbReference>
<dbReference type="GO" id="GO:0003723">
    <property type="term" value="F:RNA binding"/>
    <property type="evidence" value="ECO:0007669"/>
    <property type="project" value="UniProtKB-UniRule"/>
</dbReference>
<comment type="similarity">
    <text evidence="1">Belongs to the DEAD box helicase family. DDX1 subfamily.</text>
</comment>
<dbReference type="InterPro" id="IPR043136">
    <property type="entry name" value="B30.2/SPRY_sf"/>
</dbReference>
<dbReference type="FunFam" id="3.40.50.300:FF:000708">
    <property type="entry name" value="ATP-dependent RNA helicase DDX1"/>
    <property type="match status" value="1"/>
</dbReference>
<dbReference type="FunFam" id="3.40.50.300:FF:000652">
    <property type="entry name" value="ATP-dependent RNA helicase DDX1"/>
    <property type="match status" value="1"/>
</dbReference>
<proteinExistence type="inferred from homology"/>
<dbReference type="AlphaFoldDB" id="A0A0B7AKG3"/>
<feature type="domain" description="DEAD-box RNA helicase Q" evidence="16">
    <location>
        <begin position="2"/>
        <end position="30"/>
    </location>
</feature>
<dbReference type="Pfam" id="PF00622">
    <property type="entry name" value="SPRY"/>
    <property type="match status" value="1"/>
</dbReference>
<keyword evidence="6" id="KW-0269">Exonuclease</keyword>